<dbReference type="NCBIfam" id="NF001220">
    <property type="entry name" value="PRK00194.1"/>
    <property type="match status" value="1"/>
</dbReference>
<dbReference type="Proteomes" id="UP000187485">
    <property type="component" value="Unassembled WGS sequence"/>
</dbReference>
<protein>
    <recommendedName>
        <fullName evidence="1">UPF0237 protein cpu_22620</fullName>
    </recommendedName>
</protein>
<sequence>MQEKALITVIGEDRVGIIARIATLLAQADVNILDISQTITGGLFTMIMMVDITNCKIEFEELKKLLKEVGQELKLNIEIQHENIFRAMHRL</sequence>
<dbReference type="InterPro" id="IPR050990">
    <property type="entry name" value="UPF0237/GcvR_regulator"/>
</dbReference>
<comment type="caution">
    <text evidence="3">The sequence shown here is derived from an EMBL/GenBank/DDBJ whole genome shotgun (WGS) entry which is preliminary data.</text>
</comment>
<dbReference type="EMBL" id="BDJK01000055">
    <property type="protein sequence ID" value="GAV23752.1"/>
    <property type="molecule type" value="Genomic_DNA"/>
</dbReference>
<dbReference type="Pfam" id="PF13740">
    <property type="entry name" value="ACT_6"/>
    <property type="match status" value="1"/>
</dbReference>
<evidence type="ECO:0000313" key="3">
    <source>
        <dbReference type="EMBL" id="GAV23752.1"/>
    </source>
</evidence>
<organism evidence="3 4">
    <name type="scientific">Carboxydothermus pertinax</name>
    <dbReference type="NCBI Taxonomy" id="870242"/>
    <lineage>
        <taxon>Bacteria</taxon>
        <taxon>Bacillati</taxon>
        <taxon>Bacillota</taxon>
        <taxon>Clostridia</taxon>
        <taxon>Thermoanaerobacterales</taxon>
        <taxon>Thermoanaerobacteraceae</taxon>
        <taxon>Carboxydothermus</taxon>
    </lineage>
</organism>
<dbReference type="InterPro" id="IPR002912">
    <property type="entry name" value="ACT_dom"/>
</dbReference>
<reference evidence="4" key="1">
    <citation type="submission" date="2016-12" db="EMBL/GenBank/DDBJ databases">
        <title>Draft Genome Sequences od Carboxydothermus pertinax and islandicus, Hydrogenogenic Carboxydotrophic Bacteria.</title>
        <authorList>
            <person name="Fukuyama Y."/>
            <person name="Ohmae K."/>
            <person name="Yoneda Y."/>
            <person name="Yoshida T."/>
            <person name="Sako Y."/>
        </authorList>
    </citation>
    <scope>NUCLEOTIDE SEQUENCE [LARGE SCALE GENOMIC DNA]</scope>
    <source>
        <strain evidence="4">Ug1</strain>
    </source>
</reference>
<feature type="domain" description="ACT" evidence="2">
    <location>
        <begin position="6"/>
        <end position="80"/>
    </location>
</feature>
<dbReference type="PANTHER" id="PTHR34875:SF6">
    <property type="entry name" value="UPF0237 PROTEIN MJ1558"/>
    <property type="match status" value="1"/>
</dbReference>
<proteinExistence type="inferred from homology"/>
<dbReference type="InterPro" id="IPR045865">
    <property type="entry name" value="ACT-like_dom_sf"/>
</dbReference>
<evidence type="ECO:0000256" key="1">
    <source>
        <dbReference type="HAMAP-Rule" id="MF_01054"/>
    </source>
</evidence>
<keyword evidence="4" id="KW-1185">Reference proteome</keyword>
<comment type="similarity">
    <text evidence="1">Belongs to the UPF0237 family.</text>
</comment>
<dbReference type="RefSeq" id="WP_075860140.1">
    <property type="nucleotide sequence ID" value="NZ_BDJK01000055.1"/>
</dbReference>
<evidence type="ECO:0000313" key="4">
    <source>
        <dbReference type="Proteomes" id="UP000187485"/>
    </source>
</evidence>
<dbReference type="InterPro" id="IPR022986">
    <property type="entry name" value="UPF0237_ACT"/>
</dbReference>
<dbReference type="Gene3D" id="3.30.70.260">
    <property type="match status" value="1"/>
</dbReference>
<dbReference type="STRING" id="870242.cpu_22620"/>
<dbReference type="PANTHER" id="PTHR34875">
    <property type="entry name" value="UPF0237 PROTEIN MJ1558"/>
    <property type="match status" value="1"/>
</dbReference>
<accession>A0A1L8CXU8</accession>
<dbReference type="AlphaFoldDB" id="A0A1L8CXU8"/>
<evidence type="ECO:0000259" key="2">
    <source>
        <dbReference type="PROSITE" id="PS51671"/>
    </source>
</evidence>
<name>A0A1L8CXU8_9THEO</name>
<dbReference type="SUPFAM" id="SSF55021">
    <property type="entry name" value="ACT-like"/>
    <property type="match status" value="1"/>
</dbReference>
<dbReference type="CDD" id="cd04872">
    <property type="entry name" value="ACT_1ZPV"/>
    <property type="match status" value="1"/>
</dbReference>
<dbReference type="PROSITE" id="PS51671">
    <property type="entry name" value="ACT"/>
    <property type="match status" value="1"/>
</dbReference>
<dbReference type="OrthoDB" id="9803078at2"/>
<gene>
    <name evidence="3" type="ORF">cpu_22620</name>
</gene>
<dbReference type="HAMAP" id="MF_01054">
    <property type="entry name" value="UPF0237"/>
    <property type="match status" value="1"/>
</dbReference>